<dbReference type="PANTHER" id="PTHR42760">
    <property type="entry name" value="SHORT-CHAIN DEHYDROGENASES/REDUCTASES FAMILY MEMBER"/>
    <property type="match status" value="1"/>
</dbReference>
<dbReference type="InterPro" id="IPR036291">
    <property type="entry name" value="NAD(P)-bd_dom_sf"/>
</dbReference>
<reference evidence="3" key="1">
    <citation type="journal article" date="2019" name="Int. J. Syst. Evol. Microbiol.">
        <title>The Global Catalogue of Microorganisms (GCM) 10K type strain sequencing project: providing services to taxonomists for standard genome sequencing and annotation.</title>
        <authorList>
            <consortium name="The Broad Institute Genomics Platform"/>
            <consortium name="The Broad Institute Genome Sequencing Center for Infectious Disease"/>
            <person name="Wu L."/>
            <person name="Ma J."/>
        </authorList>
    </citation>
    <scope>NUCLEOTIDE SEQUENCE [LARGE SCALE GENOMIC DNA]</scope>
    <source>
        <strain evidence="3">KLKA75</strain>
    </source>
</reference>
<keyword evidence="2" id="KW-0560">Oxidoreductase</keyword>
<dbReference type="PANTHER" id="PTHR42760:SF135">
    <property type="entry name" value="BLL7886 PROTEIN"/>
    <property type="match status" value="1"/>
</dbReference>
<comment type="similarity">
    <text evidence="1">Belongs to the short-chain dehydrogenases/reductases (SDR) family.</text>
</comment>
<proteinExistence type="inferred from homology"/>
<protein>
    <submittedName>
        <fullName evidence="2">SDR family NAD(P)-dependent oxidoreductase</fullName>
        <ecNumber evidence="2">1.1.1.-</ecNumber>
    </submittedName>
</protein>
<dbReference type="EC" id="1.1.1.-" evidence="2"/>
<name>A0ABV9TUY1_9ACTN</name>
<dbReference type="PRINTS" id="PR00080">
    <property type="entry name" value="SDRFAMILY"/>
</dbReference>
<comment type="caution">
    <text evidence="2">The sequence shown here is derived from an EMBL/GenBank/DDBJ whole genome shotgun (WGS) entry which is preliminary data.</text>
</comment>
<accession>A0ABV9TUY1</accession>
<evidence type="ECO:0000313" key="3">
    <source>
        <dbReference type="Proteomes" id="UP001595872"/>
    </source>
</evidence>
<dbReference type="EMBL" id="JBHSIT010000002">
    <property type="protein sequence ID" value="MFC4907331.1"/>
    <property type="molecule type" value="Genomic_DNA"/>
</dbReference>
<dbReference type="Proteomes" id="UP001595872">
    <property type="component" value="Unassembled WGS sequence"/>
</dbReference>
<dbReference type="GO" id="GO:0016491">
    <property type="term" value="F:oxidoreductase activity"/>
    <property type="evidence" value="ECO:0007669"/>
    <property type="project" value="UniProtKB-KW"/>
</dbReference>
<gene>
    <name evidence="2" type="ORF">ACFPCY_08370</name>
</gene>
<dbReference type="Pfam" id="PF13561">
    <property type="entry name" value="adh_short_C2"/>
    <property type="match status" value="1"/>
</dbReference>
<sequence>MPTLTPHDPASPFPPGALLAGRRVLVVGAGTSPSDDPDAPIGNGRAIALAAAREGAAVACADLDAGAARRTADMITEDGGTAHALPAADAADPGAAASTVEAAAAALGGLDGLVHNAGIGIGHGLAGTDPADWDRVLAVNLRAPFLSARAALPLLGPGAAIVLIGSLAGTKPGSRSPSYDASKAGLTGLLRHIAAEAAPRGVRANLLAPGLIDTVMGRAASAADTDRDRTARLIPLGRQGTAHEVAATAAFLLSDRASYITGQVLHVDGGLSTLR</sequence>
<keyword evidence="3" id="KW-1185">Reference proteome</keyword>
<dbReference type="CDD" id="cd05233">
    <property type="entry name" value="SDR_c"/>
    <property type="match status" value="1"/>
</dbReference>
<dbReference type="PRINTS" id="PR00081">
    <property type="entry name" value="GDHRDH"/>
</dbReference>
<organism evidence="2 3">
    <name type="scientific">Actinomadura gamaensis</name>
    <dbReference type="NCBI Taxonomy" id="1763541"/>
    <lineage>
        <taxon>Bacteria</taxon>
        <taxon>Bacillati</taxon>
        <taxon>Actinomycetota</taxon>
        <taxon>Actinomycetes</taxon>
        <taxon>Streptosporangiales</taxon>
        <taxon>Thermomonosporaceae</taxon>
        <taxon>Actinomadura</taxon>
    </lineage>
</organism>
<dbReference type="RefSeq" id="WP_378253067.1">
    <property type="nucleotide sequence ID" value="NZ_JBHSIT010000002.1"/>
</dbReference>
<dbReference type="Gene3D" id="3.40.50.720">
    <property type="entry name" value="NAD(P)-binding Rossmann-like Domain"/>
    <property type="match status" value="1"/>
</dbReference>
<evidence type="ECO:0000313" key="2">
    <source>
        <dbReference type="EMBL" id="MFC4907331.1"/>
    </source>
</evidence>
<dbReference type="SUPFAM" id="SSF51735">
    <property type="entry name" value="NAD(P)-binding Rossmann-fold domains"/>
    <property type="match status" value="1"/>
</dbReference>
<evidence type="ECO:0000256" key="1">
    <source>
        <dbReference type="ARBA" id="ARBA00006484"/>
    </source>
</evidence>
<dbReference type="InterPro" id="IPR002347">
    <property type="entry name" value="SDR_fam"/>
</dbReference>